<evidence type="ECO:0000313" key="1">
    <source>
        <dbReference type="EMBL" id="CAG8783689.1"/>
    </source>
</evidence>
<comment type="caution">
    <text evidence="1">The sequence shown here is derived from an EMBL/GenBank/DDBJ whole genome shotgun (WGS) entry which is preliminary data.</text>
</comment>
<dbReference type="EMBL" id="CAJVQB010017311">
    <property type="protein sequence ID" value="CAG8783689.1"/>
    <property type="molecule type" value="Genomic_DNA"/>
</dbReference>
<sequence length="98" mass="10374">MSRYSNFINPTPSIPNVPSSVKPAVSAVSSAIIDATNTAANTAANTAREIAMIAPDLLSELLRSFNNFKPKSPTTNFNHLKKAKGTKVNAVIGANDFL</sequence>
<proteinExistence type="predicted"/>
<gene>
    <name evidence="1" type="ORF">GMARGA_LOCUS20091</name>
</gene>
<name>A0ABN7VLJ2_GIGMA</name>
<reference evidence="1 2" key="1">
    <citation type="submission" date="2021-06" db="EMBL/GenBank/DDBJ databases">
        <authorList>
            <person name="Kallberg Y."/>
            <person name="Tangrot J."/>
            <person name="Rosling A."/>
        </authorList>
    </citation>
    <scope>NUCLEOTIDE SEQUENCE [LARGE SCALE GENOMIC DNA]</scope>
    <source>
        <strain evidence="1 2">120-4 pot B 10/14</strain>
    </source>
</reference>
<accession>A0ABN7VLJ2</accession>
<keyword evidence="2" id="KW-1185">Reference proteome</keyword>
<dbReference type="Proteomes" id="UP000789901">
    <property type="component" value="Unassembled WGS sequence"/>
</dbReference>
<protein>
    <submittedName>
        <fullName evidence="1">45349_t:CDS:1</fullName>
    </submittedName>
</protein>
<evidence type="ECO:0000313" key="2">
    <source>
        <dbReference type="Proteomes" id="UP000789901"/>
    </source>
</evidence>
<organism evidence="1 2">
    <name type="scientific">Gigaspora margarita</name>
    <dbReference type="NCBI Taxonomy" id="4874"/>
    <lineage>
        <taxon>Eukaryota</taxon>
        <taxon>Fungi</taxon>
        <taxon>Fungi incertae sedis</taxon>
        <taxon>Mucoromycota</taxon>
        <taxon>Glomeromycotina</taxon>
        <taxon>Glomeromycetes</taxon>
        <taxon>Diversisporales</taxon>
        <taxon>Gigasporaceae</taxon>
        <taxon>Gigaspora</taxon>
    </lineage>
</organism>